<keyword evidence="11" id="KW-1185">Reference proteome</keyword>
<keyword evidence="5 9" id="KW-0812">Transmembrane</keyword>
<feature type="transmembrane region" description="Helical" evidence="9">
    <location>
        <begin position="435"/>
        <end position="462"/>
    </location>
</feature>
<dbReference type="NCBIfam" id="TIGR00842">
    <property type="entry name" value="bcct"/>
    <property type="match status" value="1"/>
</dbReference>
<feature type="region of interest" description="Disordered" evidence="8">
    <location>
        <begin position="569"/>
        <end position="648"/>
    </location>
</feature>
<evidence type="ECO:0000256" key="4">
    <source>
        <dbReference type="ARBA" id="ARBA00022475"/>
    </source>
</evidence>
<keyword evidence="7 9" id="KW-0472">Membrane</keyword>
<feature type="transmembrane region" description="Helical" evidence="9">
    <location>
        <begin position="474"/>
        <end position="492"/>
    </location>
</feature>
<feature type="transmembrane region" description="Helical" evidence="9">
    <location>
        <begin position="380"/>
        <end position="406"/>
    </location>
</feature>
<organism evidence="10 11">
    <name type="scientific">Kocuria palustris PEL</name>
    <dbReference type="NCBI Taxonomy" id="1236550"/>
    <lineage>
        <taxon>Bacteria</taxon>
        <taxon>Bacillati</taxon>
        <taxon>Actinomycetota</taxon>
        <taxon>Actinomycetes</taxon>
        <taxon>Micrococcales</taxon>
        <taxon>Micrococcaceae</taxon>
        <taxon>Kocuria</taxon>
    </lineage>
</organism>
<evidence type="ECO:0000256" key="7">
    <source>
        <dbReference type="ARBA" id="ARBA00023136"/>
    </source>
</evidence>
<dbReference type="EMBL" id="ANHZ02000019">
    <property type="protein sequence ID" value="EME35937.1"/>
    <property type="molecule type" value="Genomic_DNA"/>
</dbReference>
<dbReference type="RefSeq" id="WP_006215367.1">
    <property type="nucleotide sequence ID" value="NZ_ANHZ02000019.1"/>
</dbReference>
<dbReference type="AlphaFoldDB" id="M2WBV2"/>
<name>M2WBV2_9MICC</name>
<evidence type="ECO:0000313" key="10">
    <source>
        <dbReference type="EMBL" id="EME35937.1"/>
    </source>
</evidence>
<accession>M2WBV2</accession>
<feature type="transmembrane region" description="Helical" evidence="9">
    <location>
        <begin position="504"/>
        <end position="527"/>
    </location>
</feature>
<evidence type="ECO:0000313" key="11">
    <source>
        <dbReference type="Proteomes" id="UP000009877"/>
    </source>
</evidence>
<keyword evidence="6 9" id="KW-1133">Transmembrane helix</keyword>
<feature type="transmembrane region" description="Helical" evidence="9">
    <location>
        <begin position="124"/>
        <end position="144"/>
    </location>
</feature>
<sequence>MPSSSPASEQAPDSGDAEYPHGTHPGLVPGVAVDEQRVRYRTDKITFGVAGGLIVAFILWGALSTESLTSASTSALSFTVTYGGWIFTTLAAVVLLFLLFVGFSRFGRIPLGKDGEQPAYSMRSWIAMLFAAGMGVGLIFFGAYEPVTYYMTPPPGRAEPESLQAMHSAMAQTIFHWGLQAWAIYAMVGAAMGYAAYRRGRPLLISAIFGQRAPGSVWGRLIDAFAVIGILFATAASLGLGTLQIGRGVEVVAGIGPVSNAVLIGIIAVLTACFLISAVSGIAKGIRLLSNVNMVLAAAVAFFLFVVGPTVFLLNFIPSVVATYFGEMFDMLSMSASKGPDAEEFMRYWTLFYWAWWVSWAPFVGAFVAQISRGRTLRQYVTVVLLAPTAICVLAFSIFGGTAIWLQRSGSDIAGAASPEDMLFQMLDALPMSQISSVAVMILLAVFFITSADSASVVMASMSQRGNPEPTKPVVAFWALALAGVAAVMLVVGGADALQGLQDLVTVAALPFAVILLCIMPAFFRLLSTDPMMLRVQYARVAIDDAMRTGMSEHGDDFALAVKHETEGSSAGRDFDSTSPEYTEWYRRTDENGEPAEYDYEKDRWADEATGEMSSVEAAGESGTEAPSGTEAEPRADEPARGKAPWTR</sequence>
<reference evidence="10 11" key="1">
    <citation type="journal article" date="2014" name="Genome Announc.">
        <title>Draft Genome Sequence of Kocuria palustris PEL.</title>
        <authorList>
            <person name="Sharma G."/>
            <person name="Khatri I."/>
            <person name="Subramanian S."/>
        </authorList>
    </citation>
    <scope>NUCLEOTIDE SEQUENCE [LARGE SCALE GENOMIC DNA]</scope>
    <source>
        <strain evidence="10 11">PEL</strain>
    </source>
</reference>
<dbReference type="PANTHER" id="PTHR30047">
    <property type="entry name" value="HIGH-AFFINITY CHOLINE TRANSPORT PROTEIN-RELATED"/>
    <property type="match status" value="1"/>
</dbReference>
<feature type="transmembrane region" description="Helical" evidence="9">
    <location>
        <begin position="174"/>
        <end position="197"/>
    </location>
</feature>
<feature type="compositionally biased region" description="Basic and acidic residues" evidence="8">
    <location>
        <begin position="632"/>
        <end position="641"/>
    </location>
</feature>
<evidence type="ECO:0000256" key="3">
    <source>
        <dbReference type="ARBA" id="ARBA00022448"/>
    </source>
</evidence>
<dbReference type="GO" id="GO:0022857">
    <property type="term" value="F:transmembrane transporter activity"/>
    <property type="evidence" value="ECO:0007669"/>
    <property type="project" value="InterPro"/>
</dbReference>
<dbReference type="Proteomes" id="UP000009877">
    <property type="component" value="Unassembled WGS sequence"/>
</dbReference>
<gene>
    <name evidence="10" type="ORF">C884_00938</name>
</gene>
<dbReference type="Pfam" id="PF02028">
    <property type="entry name" value="BCCT"/>
    <property type="match status" value="1"/>
</dbReference>
<comment type="caution">
    <text evidence="10">The sequence shown here is derived from an EMBL/GenBank/DDBJ whole genome shotgun (WGS) entry which is preliminary data.</text>
</comment>
<feature type="region of interest" description="Disordered" evidence="8">
    <location>
        <begin position="1"/>
        <end position="29"/>
    </location>
</feature>
<dbReference type="PANTHER" id="PTHR30047:SF7">
    <property type="entry name" value="HIGH-AFFINITY CHOLINE TRANSPORT PROTEIN"/>
    <property type="match status" value="1"/>
</dbReference>
<evidence type="ECO:0000256" key="9">
    <source>
        <dbReference type="SAM" id="Phobius"/>
    </source>
</evidence>
<proteinExistence type="inferred from homology"/>
<keyword evidence="3" id="KW-0813">Transport</keyword>
<evidence type="ECO:0000256" key="6">
    <source>
        <dbReference type="ARBA" id="ARBA00022989"/>
    </source>
</evidence>
<evidence type="ECO:0000256" key="8">
    <source>
        <dbReference type="SAM" id="MobiDB-lite"/>
    </source>
</evidence>
<feature type="transmembrane region" description="Helical" evidence="9">
    <location>
        <begin position="345"/>
        <end position="368"/>
    </location>
</feature>
<protein>
    <submittedName>
        <fullName evidence="10">High-affinity choline uptake protein BetT</fullName>
    </submittedName>
</protein>
<evidence type="ECO:0000256" key="5">
    <source>
        <dbReference type="ARBA" id="ARBA00022692"/>
    </source>
</evidence>
<feature type="transmembrane region" description="Helical" evidence="9">
    <location>
        <begin position="261"/>
        <end position="283"/>
    </location>
</feature>
<keyword evidence="4" id="KW-1003">Cell membrane</keyword>
<comment type="subcellular location">
    <subcellularLocation>
        <location evidence="1">Cell membrane</location>
        <topology evidence="1">Multi-pass membrane protein</topology>
    </subcellularLocation>
</comment>
<dbReference type="InterPro" id="IPR000060">
    <property type="entry name" value="BCCT_transptr"/>
</dbReference>
<comment type="similarity">
    <text evidence="2">Belongs to the BCCT transporter (TC 2.A.15) family.</text>
</comment>
<feature type="transmembrane region" description="Helical" evidence="9">
    <location>
        <begin position="217"/>
        <end position="241"/>
    </location>
</feature>
<evidence type="ECO:0000256" key="2">
    <source>
        <dbReference type="ARBA" id="ARBA00005658"/>
    </source>
</evidence>
<feature type="transmembrane region" description="Helical" evidence="9">
    <location>
        <begin position="83"/>
        <end position="103"/>
    </location>
</feature>
<feature type="transmembrane region" description="Helical" evidence="9">
    <location>
        <begin position="45"/>
        <end position="63"/>
    </location>
</feature>
<dbReference type="GO" id="GO:0005886">
    <property type="term" value="C:plasma membrane"/>
    <property type="evidence" value="ECO:0007669"/>
    <property type="project" value="UniProtKB-SubCell"/>
</dbReference>
<feature type="transmembrane region" description="Helical" evidence="9">
    <location>
        <begin position="295"/>
        <end position="325"/>
    </location>
</feature>
<evidence type="ECO:0000256" key="1">
    <source>
        <dbReference type="ARBA" id="ARBA00004651"/>
    </source>
</evidence>